<sequence>MGRYARKKQHKGDKPLKEKYRTKRKTKDLDQIHEDMKPKNAEKLLDQNVDFDKPGAAQYYCLHCAIKALSIEPYTQEEADRAAGIGSYVAPKKVKVETQPDKGETDMQQDT</sequence>
<dbReference type="EMBL" id="JARBDR010000337">
    <property type="protein sequence ID" value="KAJ8315097.1"/>
    <property type="molecule type" value="Genomic_DNA"/>
</dbReference>
<dbReference type="Proteomes" id="UP001217089">
    <property type="component" value="Unassembled WGS sequence"/>
</dbReference>
<name>A0ABQ9FCQ2_TEGGR</name>
<evidence type="ECO:0000256" key="1">
    <source>
        <dbReference type="SAM" id="MobiDB-lite"/>
    </source>
</evidence>
<dbReference type="Gene3D" id="3.30.160.60">
    <property type="entry name" value="Classic Zinc Finger"/>
    <property type="match status" value="1"/>
</dbReference>
<evidence type="ECO:0000313" key="2">
    <source>
        <dbReference type="EMBL" id="KAJ8315097.1"/>
    </source>
</evidence>
<evidence type="ECO:0000313" key="3">
    <source>
        <dbReference type="Proteomes" id="UP001217089"/>
    </source>
</evidence>
<dbReference type="PANTHER" id="PTHR46095:SF1">
    <property type="entry name" value="ZINC FINGER PROTEIN 593"/>
    <property type="match status" value="1"/>
</dbReference>
<comment type="caution">
    <text evidence="2">The sequence shown here is derived from an EMBL/GenBank/DDBJ whole genome shotgun (WGS) entry which is preliminary data.</text>
</comment>
<dbReference type="InterPro" id="IPR051879">
    <property type="entry name" value="C2H2-ZF_Maturation_Protein"/>
</dbReference>
<feature type="compositionally biased region" description="Basic residues" evidence="1">
    <location>
        <begin position="1"/>
        <end position="11"/>
    </location>
</feature>
<dbReference type="PANTHER" id="PTHR46095">
    <property type="entry name" value="ZINC FINGER PROTEIN 593"/>
    <property type="match status" value="1"/>
</dbReference>
<evidence type="ECO:0008006" key="4">
    <source>
        <dbReference type="Google" id="ProtNLM"/>
    </source>
</evidence>
<gene>
    <name evidence="2" type="ORF">KUTeg_007247</name>
</gene>
<feature type="region of interest" description="Disordered" evidence="1">
    <location>
        <begin position="1"/>
        <end position="33"/>
    </location>
</feature>
<keyword evidence="3" id="KW-1185">Reference proteome</keyword>
<accession>A0ABQ9FCQ2</accession>
<proteinExistence type="predicted"/>
<reference evidence="2 3" key="1">
    <citation type="submission" date="2022-12" db="EMBL/GenBank/DDBJ databases">
        <title>Chromosome-level genome of Tegillarca granosa.</title>
        <authorList>
            <person name="Kim J."/>
        </authorList>
    </citation>
    <scope>NUCLEOTIDE SEQUENCE [LARGE SCALE GENOMIC DNA]</scope>
    <source>
        <strain evidence="2">Teg-2019</strain>
        <tissue evidence="2">Adductor muscle</tissue>
    </source>
</reference>
<protein>
    <recommendedName>
        <fullName evidence="4">Zinc finger protein 593</fullName>
    </recommendedName>
</protein>
<organism evidence="2 3">
    <name type="scientific">Tegillarca granosa</name>
    <name type="common">Malaysian cockle</name>
    <name type="synonym">Anadara granosa</name>
    <dbReference type="NCBI Taxonomy" id="220873"/>
    <lineage>
        <taxon>Eukaryota</taxon>
        <taxon>Metazoa</taxon>
        <taxon>Spiralia</taxon>
        <taxon>Lophotrochozoa</taxon>
        <taxon>Mollusca</taxon>
        <taxon>Bivalvia</taxon>
        <taxon>Autobranchia</taxon>
        <taxon>Pteriomorphia</taxon>
        <taxon>Arcoida</taxon>
        <taxon>Arcoidea</taxon>
        <taxon>Arcidae</taxon>
        <taxon>Tegillarca</taxon>
    </lineage>
</organism>